<gene>
    <name evidence="1" type="ORF">DEO72_LG9g548</name>
</gene>
<proteinExistence type="predicted"/>
<dbReference type="Proteomes" id="UP000501690">
    <property type="component" value="Linkage Group LG9"/>
</dbReference>
<dbReference type="AlphaFoldDB" id="A0A4D6N0B1"/>
<reference evidence="1 2" key="1">
    <citation type="submission" date="2019-04" db="EMBL/GenBank/DDBJ databases">
        <title>An improved genome assembly and genetic linkage map for asparagus bean, Vigna unguiculata ssp. sesquipedialis.</title>
        <authorList>
            <person name="Xia Q."/>
            <person name="Zhang R."/>
            <person name="Dong Y."/>
        </authorList>
    </citation>
    <scope>NUCLEOTIDE SEQUENCE [LARGE SCALE GENOMIC DNA]</scope>
    <source>
        <tissue evidence="1">Leaf</tissue>
    </source>
</reference>
<sequence>MWRTFDSTTLRALRHSSFLFSSSSSSSSLTAICYSSSFTTLATIITHPHSFTPTSRVSFNHSRHFAVPAPRCVSSLPNLDWNDAVSCSEVNAESRDAGTVDQDTKPCIPVRAFFFSTRYLPFPSLHLLLL</sequence>
<evidence type="ECO:0000313" key="1">
    <source>
        <dbReference type="EMBL" id="QCE05545.1"/>
    </source>
</evidence>
<keyword evidence="2" id="KW-1185">Reference proteome</keyword>
<evidence type="ECO:0000313" key="2">
    <source>
        <dbReference type="Proteomes" id="UP000501690"/>
    </source>
</evidence>
<protein>
    <submittedName>
        <fullName evidence="1">Uncharacterized protein</fullName>
    </submittedName>
</protein>
<dbReference type="EMBL" id="CP039353">
    <property type="protein sequence ID" value="QCE05545.1"/>
    <property type="molecule type" value="Genomic_DNA"/>
</dbReference>
<accession>A0A4D6N0B1</accession>
<name>A0A4D6N0B1_VIGUN</name>
<organism evidence="1 2">
    <name type="scientific">Vigna unguiculata</name>
    <name type="common">Cowpea</name>
    <dbReference type="NCBI Taxonomy" id="3917"/>
    <lineage>
        <taxon>Eukaryota</taxon>
        <taxon>Viridiplantae</taxon>
        <taxon>Streptophyta</taxon>
        <taxon>Embryophyta</taxon>
        <taxon>Tracheophyta</taxon>
        <taxon>Spermatophyta</taxon>
        <taxon>Magnoliopsida</taxon>
        <taxon>eudicotyledons</taxon>
        <taxon>Gunneridae</taxon>
        <taxon>Pentapetalae</taxon>
        <taxon>rosids</taxon>
        <taxon>fabids</taxon>
        <taxon>Fabales</taxon>
        <taxon>Fabaceae</taxon>
        <taxon>Papilionoideae</taxon>
        <taxon>50 kb inversion clade</taxon>
        <taxon>NPAAA clade</taxon>
        <taxon>indigoferoid/millettioid clade</taxon>
        <taxon>Phaseoleae</taxon>
        <taxon>Vigna</taxon>
    </lineage>
</organism>